<proteinExistence type="predicted"/>
<comment type="caution">
    <text evidence="3">The sequence shown here is derived from an EMBL/GenBank/DDBJ whole genome shotgun (WGS) entry which is preliminary data.</text>
</comment>
<dbReference type="PATRIC" id="fig|1423773.3.peg.654"/>
<reference evidence="3 4" key="1">
    <citation type="journal article" date="2015" name="Genome Announc.">
        <title>Expanding the biotechnology potential of lactobacilli through comparative genomics of 213 strains and associated genera.</title>
        <authorList>
            <person name="Sun Z."/>
            <person name="Harris H.M."/>
            <person name="McCann A."/>
            <person name="Guo C."/>
            <person name="Argimon S."/>
            <person name="Zhang W."/>
            <person name="Yang X."/>
            <person name="Jeffery I.B."/>
            <person name="Cooney J.C."/>
            <person name="Kagawa T.F."/>
            <person name="Liu W."/>
            <person name="Song Y."/>
            <person name="Salvetti E."/>
            <person name="Wrobel A."/>
            <person name="Rasinkangas P."/>
            <person name="Parkhill J."/>
            <person name="Rea M.C."/>
            <person name="O'Sullivan O."/>
            <person name="Ritari J."/>
            <person name="Douillard F.P."/>
            <person name="Paul Ross R."/>
            <person name="Yang R."/>
            <person name="Briner A.E."/>
            <person name="Felis G.E."/>
            <person name="de Vos W.M."/>
            <person name="Barrangou R."/>
            <person name="Klaenhammer T.R."/>
            <person name="Caufield P.W."/>
            <person name="Cui Y."/>
            <person name="Zhang H."/>
            <person name="O'Toole P.W."/>
        </authorList>
    </citation>
    <scope>NUCLEOTIDE SEQUENCE [LARGE SCALE GENOMIC DNA]</scope>
    <source>
        <strain evidence="3 4">DSM 19117</strain>
    </source>
</reference>
<feature type="region of interest" description="Disordered" evidence="1">
    <location>
        <begin position="448"/>
        <end position="536"/>
    </location>
</feature>
<name>A0A0R1JPX6_9LACO</name>
<feature type="region of interest" description="Disordered" evidence="1">
    <location>
        <begin position="34"/>
        <end position="55"/>
    </location>
</feature>
<evidence type="ECO:0008006" key="5">
    <source>
        <dbReference type="Google" id="ProtNLM"/>
    </source>
</evidence>
<evidence type="ECO:0000256" key="2">
    <source>
        <dbReference type="SAM" id="SignalP"/>
    </source>
</evidence>
<keyword evidence="4" id="KW-1185">Reference proteome</keyword>
<dbReference type="Proteomes" id="UP000051162">
    <property type="component" value="Unassembled WGS sequence"/>
</dbReference>
<evidence type="ECO:0000256" key="1">
    <source>
        <dbReference type="SAM" id="MobiDB-lite"/>
    </source>
</evidence>
<dbReference type="AlphaFoldDB" id="A0A0R1JPX6"/>
<dbReference type="Gene3D" id="3.80.10.10">
    <property type="entry name" value="Ribonuclease Inhibitor"/>
    <property type="match status" value="1"/>
</dbReference>
<feature type="compositionally biased region" description="Low complexity" evidence="1">
    <location>
        <begin position="500"/>
        <end position="515"/>
    </location>
</feature>
<dbReference type="EMBL" id="AZDT01000061">
    <property type="protein sequence ID" value="KRK73510.1"/>
    <property type="molecule type" value="Genomic_DNA"/>
</dbReference>
<protein>
    <recommendedName>
        <fullName evidence="5">Gram-positive cocci surface proteins LPxTG domain-containing protein</fullName>
    </recommendedName>
</protein>
<keyword evidence="2" id="KW-0732">Signal</keyword>
<dbReference type="SUPFAM" id="SSF52058">
    <property type="entry name" value="L domain-like"/>
    <property type="match status" value="1"/>
</dbReference>
<sequence>MFHTNSANHVILQTTLLLGLSLALSAGALPANAATVSNPPAATHPTAAPRTTTTDLGNAQAWLPDKTLRNWIEKNLQGQVAPAEAGVPTPTITDANLAQYLPQLTSLSDANIPITQPRASTTDLPQPGKIADWTGLDKFTNLTEFTVVEADRLNLTGLHQLSFSFAPQLKVLQLQYGGDTQAPDNSQRLWNRQLDLKIPAQTFIDQLLPNNPHLTTLELSGLGLTGSIPHLDHFPMISNVRLNANHLSGKITALPRLHEQPSDQSDQSPLLSVGQNDLSGYLPDLRSLNGTFAYDQNHLLTSLTNLPQHPNYNDNHSAGYDQSFDVGSLGDPSTTPAQPINLSALVQKFQWQVQDATTGQAIPTRLKLITNIPPVILQMKGDHPDADHDADATAFFKLTQNAAGDTLATPTATTPAGAYWITGLPSDEPQAPYSANIIFHLTKTTPAVVPPLPTPAPKPQPAPEPQPELPQPTTPMTPDPTPTPQPPVKPQLSGSSTNVTSPSLLHPLTSHLLDLPTKHPAPWHPAQVSKSRPTTPYTTDNQTLPQTDDHTPWLAILLGGGSLLGLVGWRRKFH</sequence>
<feature type="compositionally biased region" description="Low complexity" evidence="1">
    <location>
        <begin position="34"/>
        <end position="54"/>
    </location>
</feature>
<feature type="compositionally biased region" description="Pro residues" evidence="1">
    <location>
        <begin position="448"/>
        <end position="489"/>
    </location>
</feature>
<feature type="chain" id="PRO_5006406154" description="Gram-positive cocci surface proteins LPxTG domain-containing protein" evidence="2">
    <location>
        <begin position="34"/>
        <end position="574"/>
    </location>
</feature>
<dbReference type="InterPro" id="IPR032675">
    <property type="entry name" value="LRR_dom_sf"/>
</dbReference>
<feature type="region of interest" description="Disordered" evidence="1">
    <location>
        <begin position="310"/>
        <end position="335"/>
    </location>
</feature>
<dbReference type="STRING" id="1423773.FD30_GL000640"/>
<evidence type="ECO:0000313" key="3">
    <source>
        <dbReference type="EMBL" id="KRK73510.1"/>
    </source>
</evidence>
<evidence type="ECO:0000313" key="4">
    <source>
        <dbReference type="Proteomes" id="UP000051162"/>
    </source>
</evidence>
<feature type="signal peptide" evidence="2">
    <location>
        <begin position="1"/>
        <end position="33"/>
    </location>
</feature>
<organism evidence="3 4">
    <name type="scientific">Levilactobacillus namurensis DSM 19117</name>
    <dbReference type="NCBI Taxonomy" id="1423773"/>
    <lineage>
        <taxon>Bacteria</taxon>
        <taxon>Bacillati</taxon>
        <taxon>Bacillota</taxon>
        <taxon>Bacilli</taxon>
        <taxon>Lactobacillales</taxon>
        <taxon>Lactobacillaceae</taxon>
        <taxon>Levilactobacillus</taxon>
    </lineage>
</organism>
<accession>A0A0R1JPX6</accession>
<gene>
    <name evidence="3" type="ORF">FD30_GL000640</name>
</gene>